<feature type="domain" description="Galactosyltransferase C-terminal" evidence="4">
    <location>
        <begin position="154"/>
        <end position="208"/>
    </location>
</feature>
<dbReference type="EMBL" id="QDKG01000003">
    <property type="protein sequence ID" value="PVH25307.1"/>
    <property type="molecule type" value="Genomic_DNA"/>
</dbReference>
<dbReference type="GO" id="GO:0016757">
    <property type="term" value="F:glycosyltransferase activity"/>
    <property type="evidence" value="ECO:0007669"/>
    <property type="project" value="UniProtKB-KW"/>
</dbReference>
<keyword evidence="6" id="KW-1185">Reference proteome</keyword>
<dbReference type="Gene3D" id="3.90.550.10">
    <property type="entry name" value="Spore Coat Polysaccharide Biosynthesis Protein SpsA, Chain A"/>
    <property type="match status" value="1"/>
</dbReference>
<dbReference type="InterPro" id="IPR027791">
    <property type="entry name" value="Galactosyl_T_C"/>
</dbReference>
<evidence type="ECO:0000313" key="6">
    <source>
        <dbReference type="Proteomes" id="UP000245627"/>
    </source>
</evidence>
<proteinExistence type="inferred from homology"/>
<evidence type="ECO:0000259" key="4">
    <source>
        <dbReference type="Pfam" id="PF02709"/>
    </source>
</evidence>
<sequence>MHMIRKTENIAILTLVHQRDKALVNMLNGIAAGSIWPHEVLIICMNEQPLVLDIKYPFSIRSIVLQTDTGLNLGAARNLAMKESSVNYNVFLDVDCIPDKYFLETYYNQLESNSDVLYTGRVRYLPAAFDEKENWTNRLEEISAPDPVRQEIKNYPYELFWSLNFGCSKDVFSKIGGFDMQYLGYGAEDTDFAFQARHNGIALQTIDALAFHQYHASYQPPLNHLESICRNANRFFSKWQFWPMQGWIDAFEKAGYVKKADDHLEIRSLPSDEDILAALKH</sequence>
<dbReference type="AlphaFoldDB" id="A0A2T8HIN0"/>
<comment type="similarity">
    <text evidence="1">Belongs to the glycosyltransferase 2 family.</text>
</comment>
<reference evidence="5 6" key="1">
    <citation type="submission" date="2018-04" db="EMBL/GenBank/DDBJ databases">
        <title>Sphingobacterium cortibacter sp. nov.</title>
        <authorList>
            <person name="Li Y."/>
        </authorList>
    </citation>
    <scope>NUCLEOTIDE SEQUENCE [LARGE SCALE GENOMIC DNA]</scope>
    <source>
        <strain evidence="5 6">2c-3</strain>
    </source>
</reference>
<comment type="caution">
    <text evidence="5">The sequence shown here is derived from an EMBL/GenBank/DDBJ whole genome shotgun (WGS) entry which is preliminary data.</text>
</comment>
<evidence type="ECO:0000256" key="3">
    <source>
        <dbReference type="ARBA" id="ARBA00022679"/>
    </source>
</evidence>
<dbReference type="PANTHER" id="PTHR43179">
    <property type="entry name" value="RHAMNOSYLTRANSFERASE WBBL"/>
    <property type="match status" value="1"/>
</dbReference>
<dbReference type="Proteomes" id="UP000245627">
    <property type="component" value="Unassembled WGS sequence"/>
</dbReference>
<organism evidence="5 6">
    <name type="scientific">Sphingobacterium corticibacter</name>
    <dbReference type="NCBI Taxonomy" id="2171749"/>
    <lineage>
        <taxon>Bacteria</taxon>
        <taxon>Pseudomonadati</taxon>
        <taxon>Bacteroidota</taxon>
        <taxon>Sphingobacteriia</taxon>
        <taxon>Sphingobacteriales</taxon>
        <taxon>Sphingobacteriaceae</taxon>
        <taxon>Sphingobacterium</taxon>
    </lineage>
</organism>
<dbReference type="InterPro" id="IPR029044">
    <property type="entry name" value="Nucleotide-diphossugar_trans"/>
</dbReference>
<keyword evidence="2" id="KW-0328">Glycosyltransferase</keyword>
<dbReference type="SUPFAM" id="SSF53448">
    <property type="entry name" value="Nucleotide-diphospho-sugar transferases"/>
    <property type="match status" value="1"/>
</dbReference>
<protein>
    <recommendedName>
        <fullName evidence="4">Galactosyltransferase C-terminal domain-containing protein</fullName>
    </recommendedName>
</protein>
<dbReference type="Pfam" id="PF02709">
    <property type="entry name" value="Glyco_transf_7C"/>
    <property type="match status" value="1"/>
</dbReference>
<dbReference type="OrthoDB" id="9801954at2"/>
<evidence type="ECO:0000313" key="5">
    <source>
        <dbReference type="EMBL" id="PVH25307.1"/>
    </source>
</evidence>
<evidence type="ECO:0000256" key="2">
    <source>
        <dbReference type="ARBA" id="ARBA00022676"/>
    </source>
</evidence>
<dbReference type="PANTHER" id="PTHR43179:SF12">
    <property type="entry name" value="GALACTOFURANOSYLTRANSFERASE GLFT2"/>
    <property type="match status" value="1"/>
</dbReference>
<keyword evidence="3" id="KW-0808">Transferase</keyword>
<evidence type="ECO:0000256" key="1">
    <source>
        <dbReference type="ARBA" id="ARBA00006739"/>
    </source>
</evidence>
<gene>
    <name evidence="5" type="ORF">DC487_10325</name>
</gene>
<accession>A0A2T8HIN0</accession>
<name>A0A2T8HIN0_9SPHI</name>